<organism evidence="1 2">
    <name type="scientific">Litoribacillus peritrichatus</name>
    <dbReference type="NCBI Taxonomy" id="718191"/>
    <lineage>
        <taxon>Bacteria</taxon>
        <taxon>Pseudomonadati</taxon>
        <taxon>Pseudomonadota</taxon>
        <taxon>Gammaproteobacteria</taxon>
        <taxon>Oceanospirillales</taxon>
        <taxon>Oceanospirillaceae</taxon>
        <taxon>Litoribacillus</taxon>
    </lineage>
</organism>
<reference evidence="2" key="1">
    <citation type="journal article" date="2019" name="Int. J. Syst. Evol. Microbiol.">
        <title>The Global Catalogue of Microorganisms (GCM) 10K type strain sequencing project: providing services to taxonomists for standard genome sequencing and annotation.</title>
        <authorList>
            <consortium name="The Broad Institute Genomics Platform"/>
            <consortium name="The Broad Institute Genome Sequencing Center for Infectious Disease"/>
            <person name="Wu L."/>
            <person name="Ma J."/>
        </authorList>
    </citation>
    <scope>NUCLEOTIDE SEQUENCE [LARGE SCALE GENOMIC DNA]</scope>
    <source>
        <strain evidence="2">JCM 17551</strain>
    </source>
</reference>
<sequence>MNMKANLAANNGFSIVGWSEWKPVTSEVKAVFDRATIGLAGVQYLPLEFATQIVDGLHYRFICEASLVIPKPQPFVVMIELYEPLGDGQPVVTGIERMG</sequence>
<keyword evidence="2" id="KW-1185">Reference proteome</keyword>
<dbReference type="Proteomes" id="UP001501565">
    <property type="component" value="Unassembled WGS sequence"/>
</dbReference>
<name>A0ABP7MEH5_9GAMM</name>
<proteinExistence type="predicted"/>
<comment type="caution">
    <text evidence="1">The sequence shown here is derived from an EMBL/GenBank/DDBJ whole genome shotgun (WGS) entry which is preliminary data.</text>
</comment>
<dbReference type="EMBL" id="BAABBN010000004">
    <property type="protein sequence ID" value="GAA3921115.1"/>
    <property type="molecule type" value="Genomic_DNA"/>
</dbReference>
<dbReference type="RefSeq" id="WP_344797300.1">
    <property type="nucleotide sequence ID" value="NZ_BAABBN010000004.1"/>
</dbReference>
<accession>A0ABP7MEH5</accession>
<gene>
    <name evidence="1" type="ORF">GCM10022277_16120</name>
</gene>
<evidence type="ECO:0000313" key="1">
    <source>
        <dbReference type="EMBL" id="GAA3921115.1"/>
    </source>
</evidence>
<protein>
    <submittedName>
        <fullName evidence="1">Uncharacterized protein</fullName>
    </submittedName>
</protein>
<evidence type="ECO:0000313" key="2">
    <source>
        <dbReference type="Proteomes" id="UP001501565"/>
    </source>
</evidence>